<dbReference type="AlphaFoldDB" id="A0A5A7TV22"/>
<evidence type="ECO:0000313" key="1">
    <source>
        <dbReference type="EMBL" id="KAA0045225.1"/>
    </source>
</evidence>
<evidence type="ECO:0000313" key="4">
    <source>
        <dbReference type="Proteomes" id="UP000321947"/>
    </source>
</evidence>
<organism evidence="1 3">
    <name type="scientific">Cucumis melo var. makuwa</name>
    <name type="common">Oriental melon</name>
    <dbReference type="NCBI Taxonomy" id="1194695"/>
    <lineage>
        <taxon>Eukaryota</taxon>
        <taxon>Viridiplantae</taxon>
        <taxon>Streptophyta</taxon>
        <taxon>Embryophyta</taxon>
        <taxon>Tracheophyta</taxon>
        <taxon>Spermatophyta</taxon>
        <taxon>Magnoliopsida</taxon>
        <taxon>eudicotyledons</taxon>
        <taxon>Gunneridae</taxon>
        <taxon>Pentapetalae</taxon>
        <taxon>rosids</taxon>
        <taxon>fabids</taxon>
        <taxon>Cucurbitales</taxon>
        <taxon>Cucurbitaceae</taxon>
        <taxon>Benincaseae</taxon>
        <taxon>Cucumis</taxon>
    </lineage>
</organism>
<dbReference type="EMBL" id="SSTE01014747">
    <property type="protein sequence ID" value="KAA0045225.1"/>
    <property type="molecule type" value="Genomic_DNA"/>
</dbReference>
<proteinExistence type="predicted"/>
<dbReference type="Proteomes" id="UP000321393">
    <property type="component" value="Unassembled WGS sequence"/>
</dbReference>
<accession>A0A5A7TV22</accession>
<dbReference type="Proteomes" id="UP000321947">
    <property type="component" value="Unassembled WGS sequence"/>
</dbReference>
<reference evidence="3 4" key="1">
    <citation type="submission" date="2019-08" db="EMBL/GenBank/DDBJ databases">
        <title>Draft genome sequences of two oriental melons (Cucumis melo L. var makuwa).</title>
        <authorList>
            <person name="Kwon S.-Y."/>
        </authorList>
    </citation>
    <scope>NUCLEOTIDE SEQUENCE [LARGE SCALE GENOMIC DNA]</scope>
    <source>
        <strain evidence="4">cv. Chang Bougi</strain>
        <strain evidence="3">cv. SW 3</strain>
        <tissue evidence="1">Leaf</tissue>
    </source>
</reference>
<comment type="caution">
    <text evidence="1">The sequence shown here is derived from an EMBL/GenBank/DDBJ whole genome shotgun (WGS) entry which is preliminary data.</text>
</comment>
<evidence type="ECO:0000313" key="3">
    <source>
        <dbReference type="Proteomes" id="UP000321393"/>
    </source>
</evidence>
<dbReference type="EMBL" id="SSTD01007051">
    <property type="protein sequence ID" value="TYK19253.1"/>
    <property type="molecule type" value="Genomic_DNA"/>
</dbReference>
<sequence>MEFPKAEIVIKENLLYNNFDSAFSKSKKEAHPDVISVMMADIMAEAAMEEMERKFNLLMKVVDERDHEITILREQMQIRETAESSQTPLSKLVIKGRMWCKKTNHNNNQLLLLLFQFSSYKI</sequence>
<gene>
    <name evidence="2" type="ORF">E5676_scaffold1493G00590</name>
    <name evidence="1" type="ORF">E6C27_scaffold30G002380</name>
</gene>
<name>A0A5A7TV22_CUCMM</name>
<protein>
    <submittedName>
        <fullName evidence="1">Ty3-gypsy retrotransposon protein</fullName>
    </submittedName>
</protein>
<evidence type="ECO:0000313" key="2">
    <source>
        <dbReference type="EMBL" id="TYK19253.1"/>
    </source>
</evidence>